<organism evidence="2 3">
    <name type="scientific">Flavobacterium cheonhonense</name>
    <dbReference type="NCBI Taxonomy" id="706185"/>
    <lineage>
        <taxon>Bacteria</taxon>
        <taxon>Pseudomonadati</taxon>
        <taxon>Bacteroidota</taxon>
        <taxon>Flavobacteriia</taxon>
        <taxon>Flavobacteriales</taxon>
        <taxon>Flavobacteriaceae</taxon>
        <taxon>Flavobacterium</taxon>
    </lineage>
</organism>
<dbReference type="PANTHER" id="PTHR46333:SF2">
    <property type="entry name" value="CYTOKINESIS PROTEIN 3"/>
    <property type="match status" value="1"/>
</dbReference>
<keyword evidence="3" id="KW-1185">Reference proteome</keyword>
<dbReference type="Gene3D" id="3.10.620.30">
    <property type="match status" value="1"/>
</dbReference>
<dbReference type="InterPro" id="IPR038765">
    <property type="entry name" value="Papain-like_cys_pep_sf"/>
</dbReference>
<sequence>MALGFGQTPNPYAQTDAKMSQIPTDLTLSAAGIARYIDTNFKTPTERIRALYYWTASNIVYDVPNMFEPNQLDSPEEKINKALHTRKGVCIHYAEVFREIANLLDIQTVIVSGYTKQAGIVSPISHAWCAAKIEGQWYLFDPTWGAGYVDKQKFVKKLNNAYFKVAPQKMINSHMPFDYLWQFLNSPWNNQEFYDGKEMPNKPKKSFDYITEIERYEKLSENEQTFEEAARVEESGLKNALIVQYHKMLKGNFTVLTANKNIDRLNELVTKYNEAIVYFNDYMMYRQRQFKPAMTDEELKAMFQSVKDKFLYCNDEVYKIGTVGNQNAAMFSDLKKNISSNLREVEKQEAFLNDYLSRTKIGRKLLLSGRG</sequence>
<evidence type="ECO:0000259" key="1">
    <source>
        <dbReference type="SMART" id="SM00460"/>
    </source>
</evidence>
<accession>A0ABP7U3T5</accession>
<dbReference type="Proteomes" id="UP001500968">
    <property type="component" value="Unassembled WGS sequence"/>
</dbReference>
<evidence type="ECO:0000313" key="3">
    <source>
        <dbReference type="Proteomes" id="UP001500968"/>
    </source>
</evidence>
<dbReference type="PANTHER" id="PTHR46333">
    <property type="entry name" value="CYTOKINESIS PROTEIN 3"/>
    <property type="match status" value="1"/>
</dbReference>
<dbReference type="Pfam" id="PF01841">
    <property type="entry name" value="Transglut_core"/>
    <property type="match status" value="1"/>
</dbReference>
<dbReference type="SMART" id="SM00460">
    <property type="entry name" value="TGc"/>
    <property type="match status" value="1"/>
</dbReference>
<dbReference type="EMBL" id="BAABCR010000015">
    <property type="protein sequence ID" value="GAA4035375.1"/>
    <property type="molecule type" value="Genomic_DNA"/>
</dbReference>
<dbReference type="InterPro" id="IPR002931">
    <property type="entry name" value="Transglutaminase-like"/>
</dbReference>
<reference evidence="3" key="1">
    <citation type="journal article" date="2019" name="Int. J. Syst. Evol. Microbiol.">
        <title>The Global Catalogue of Microorganisms (GCM) 10K type strain sequencing project: providing services to taxonomists for standard genome sequencing and annotation.</title>
        <authorList>
            <consortium name="The Broad Institute Genomics Platform"/>
            <consortium name="The Broad Institute Genome Sequencing Center for Infectious Disease"/>
            <person name="Wu L."/>
            <person name="Ma J."/>
        </authorList>
    </citation>
    <scope>NUCLEOTIDE SEQUENCE [LARGE SCALE GENOMIC DNA]</scope>
    <source>
        <strain evidence="3">JCM 17064</strain>
    </source>
</reference>
<comment type="caution">
    <text evidence="2">The sequence shown here is derived from an EMBL/GenBank/DDBJ whole genome shotgun (WGS) entry which is preliminary data.</text>
</comment>
<protein>
    <recommendedName>
        <fullName evidence="1">Transglutaminase-like domain-containing protein</fullName>
    </recommendedName>
</protein>
<evidence type="ECO:0000313" key="2">
    <source>
        <dbReference type="EMBL" id="GAA4035375.1"/>
    </source>
</evidence>
<name>A0ABP7U3T5_9FLAO</name>
<dbReference type="SUPFAM" id="SSF54001">
    <property type="entry name" value="Cysteine proteinases"/>
    <property type="match status" value="1"/>
</dbReference>
<gene>
    <name evidence="2" type="ORF">GCM10022386_20840</name>
</gene>
<proteinExistence type="predicted"/>
<feature type="domain" description="Transglutaminase-like" evidence="1">
    <location>
        <begin position="82"/>
        <end position="144"/>
    </location>
</feature>
<dbReference type="InterPro" id="IPR052557">
    <property type="entry name" value="CAP/Cytokinesis_protein"/>
</dbReference>